<gene>
    <name evidence="1" type="ORF">ACFOUT_08760</name>
</gene>
<name>A0ABV8JN25_9FLAO</name>
<sequence>MKKCLIMFGLLVLTLVLAIVTNDKEPKMEVEEFISMDSEIEKMSFDKSQSDSMELAQK</sequence>
<evidence type="ECO:0000313" key="2">
    <source>
        <dbReference type="Proteomes" id="UP001595814"/>
    </source>
</evidence>
<reference evidence="2" key="1">
    <citation type="journal article" date="2019" name="Int. J. Syst. Evol. Microbiol.">
        <title>The Global Catalogue of Microorganisms (GCM) 10K type strain sequencing project: providing services to taxonomists for standard genome sequencing and annotation.</title>
        <authorList>
            <consortium name="The Broad Institute Genomics Platform"/>
            <consortium name="The Broad Institute Genome Sequencing Center for Infectious Disease"/>
            <person name="Wu L."/>
            <person name="Ma J."/>
        </authorList>
    </citation>
    <scope>NUCLEOTIDE SEQUENCE [LARGE SCALE GENOMIC DNA]</scope>
    <source>
        <strain evidence="2">CECT 7477</strain>
    </source>
</reference>
<accession>A0ABV8JN25</accession>
<comment type="caution">
    <text evidence="1">The sequence shown here is derived from an EMBL/GenBank/DDBJ whole genome shotgun (WGS) entry which is preliminary data.</text>
</comment>
<dbReference type="RefSeq" id="WP_192460408.1">
    <property type="nucleotide sequence ID" value="NZ_JACYFJ010000001.1"/>
</dbReference>
<protein>
    <submittedName>
        <fullName evidence="1">Uncharacterized protein</fullName>
    </submittedName>
</protein>
<dbReference type="EMBL" id="JBHSAW010000004">
    <property type="protein sequence ID" value="MFC4095964.1"/>
    <property type="molecule type" value="Genomic_DNA"/>
</dbReference>
<keyword evidence="2" id="KW-1185">Reference proteome</keyword>
<dbReference type="Proteomes" id="UP001595814">
    <property type="component" value="Unassembled WGS sequence"/>
</dbReference>
<proteinExistence type="predicted"/>
<organism evidence="1 2">
    <name type="scientific">Euzebyella saccharophila</name>
    <dbReference type="NCBI Taxonomy" id="679664"/>
    <lineage>
        <taxon>Bacteria</taxon>
        <taxon>Pseudomonadati</taxon>
        <taxon>Bacteroidota</taxon>
        <taxon>Flavobacteriia</taxon>
        <taxon>Flavobacteriales</taxon>
        <taxon>Flavobacteriaceae</taxon>
        <taxon>Euzebyella</taxon>
    </lineage>
</organism>
<evidence type="ECO:0000313" key="1">
    <source>
        <dbReference type="EMBL" id="MFC4095964.1"/>
    </source>
</evidence>